<dbReference type="EMBL" id="WNXC01000001">
    <property type="protein sequence ID" value="MBB2148329.1"/>
    <property type="molecule type" value="Genomic_DNA"/>
</dbReference>
<organism evidence="8 9">
    <name type="scientific">Pedobacter gandavensis</name>
    <dbReference type="NCBI Taxonomy" id="2679963"/>
    <lineage>
        <taxon>Bacteria</taxon>
        <taxon>Pseudomonadati</taxon>
        <taxon>Bacteroidota</taxon>
        <taxon>Sphingobacteriia</taxon>
        <taxon>Sphingobacteriales</taxon>
        <taxon>Sphingobacteriaceae</taxon>
        <taxon>Pedobacter</taxon>
    </lineage>
</organism>
<keyword evidence="9" id="KW-1185">Reference proteome</keyword>
<evidence type="ECO:0000313" key="9">
    <source>
        <dbReference type="Proteomes" id="UP000636110"/>
    </source>
</evidence>
<dbReference type="InterPro" id="IPR011990">
    <property type="entry name" value="TPR-like_helical_dom_sf"/>
</dbReference>
<evidence type="ECO:0000256" key="1">
    <source>
        <dbReference type="ARBA" id="ARBA00004442"/>
    </source>
</evidence>
<comment type="similarity">
    <text evidence="2">Belongs to the SusD family.</text>
</comment>
<dbReference type="InterPro" id="IPR033985">
    <property type="entry name" value="SusD-like_N"/>
</dbReference>
<dbReference type="SUPFAM" id="SSF48452">
    <property type="entry name" value="TPR-like"/>
    <property type="match status" value="1"/>
</dbReference>
<reference evidence="8 9" key="1">
    <citation type="submission" date="2019-11" db="EMBL/GenBank/DDBJ databases">
        <title>Description of Pedobacter sp. LMG 31462T.</title>
        <authorList>
            <person name="Carlier A."/>
            <person name="Qi S."/>
            <person name="Vandamme P."/>
        </authorList>
    </citation>
    <scope>NUCLEOTIDE SEQUENCE [LARGE SCALE GENOMIC DNA]</scope>
    <source>
        <strain evidence="8 9">LMG 31462</strain>
    </source>
</reference>
<dbReference type="Proteomes" id="UP000636110">
    <property type="component" value="Unassembled WGS sequence"/>
</dbReference>
<evidence type="ECO:0000259" key="7">
    <source>
        <dbReference type="Pfam" id="PF14322"/>
    </source>
</evidence>
<evidence type="ECO:0000256" key="5">
    <source>
        <dbReference type="ARBA" id="ARBA00023237"/>
    </source>
</evidence>
<dbReference type="Gene3D" id="1.25.40.390">
    <property type="match status" value="1"/>
</dbReference>
<evidence type="ECO:0000256" key="4">
    <source>
        <dbReference type="ARBA" id="ARBA00023136"/>
    </source>
</evidence>
<protein>
    <submittedName>
        <fullName evidence="8">RagB/SusD family nutrient uptake outer membrane protein</fullName>
    </submittedName>
</protein>
<dbReference type="Pfam" id="PF14322">
    <property type="entry name" value="SusD-like_3"/>
    <property type="match status" value="1"/>
</dbReference>
<dbReference type="Pfam" id="PF07980">
    <property type="entry name" value="SusD_RagB"/>
    <property type="match status" value="1"/>
</dbReference>
<keyword evidence="5" id="KW-0998">Cell outer membrane</keyword>
<comment type="caution">
    <text evidence="8">The sequence shown here is derived from an EMBL/GenBank/DDBJ whole genome shotgun (WGS) entry which is preliminary data.</text>
</comment>
<gene>
    <name evidence="8" type="ORF">GM920_05340</name>
</gene>
<feature type="domain" description="RagB/SusD" evidence="6">
    <location>
        <begin position="325"/>
        <end position="670"/>
    </location>
</feature>
<dbReference type="RefSeq" id="WP_182954151.1">
    <property type="nucleotide sequence ID" value="NZ_WNXC01000001.1"/>
</dbReference>
<keyword evidence="3" id="KW-0732">Signal</keyword>
<comment type="subcellular location">
    <subcellularLocation>
        <location evidence="1">Cell outer membrane</location>
    </subcellularLocation>
</comment>
<keyword evidence="4" id="KW-0472">Membrane</keyword>
<evidence type="ECO:0000313" key="8">
    <source>
        <dbReference type="EMBL" id="MBB2148329.1"/>
    </source>
</evidence>
<evidence type="ECO:0000256" key="3">
    <source>
        <dbReference type="ARBA" id="ARBA00022729"/>
    </source>
</evidence>
<feature type="domain" description="SusD-like N-terminal" evidence="7">
    <location>
        <begin position="107"/>
        <end position="218"/>
    </location>
</feature>
<evidence type="ECO:0000256" key="2">
    <source>
        <dbReference type="ARBA" id="ARBA00006275"/>
    </source>
</evidence>
<evidence type="ECO:0000259" key="6">
    <source>
        <dbReference type="Pfam" id="PF07980"/>
    </source>
</evidence>
<name>A0ABR6ESU4_9SPHI</name>
<sequence>MRKYTYLILIVELLALLTFSSCKKYLDVSDDFSESDSKGFIFTNPGQSRRFQRYIYKAMPDYSDYSAASSNANGMGNPWASMSDELKNNANGVLRNIPTQGYTANTASGNTFHRWQTLYKVIRQATIYIDSGRVIGAQGDPDFIDAAELRQLKAEAYFFRAYSHYLLFEQYGPIPIMTTEADPTDPNVDFFRNSVDEVVAAIDADLLKAKEDLSENRFSSSFASGFDENKLAIPTKGVALAIRAKLWMYAASPLYNGGYSEALALTNSDGKKLFPAKDPNKWVKAKDAVKDFIDFANAGNYELYYSATANNPHLNIYELFQRYNKEIIWANSIQSFAAVEANQTPRDISVTAGGGMGANLGVTQEMVDAFFTKDGLDIHDPGSQYTETGFSNVPNPATRFVKSGNTVILTDANISNRYANREPRFYASVTYQGKSWHDVVSNPALQGTTAATSKATKVLFARDVPSSVNPLPGYGGIANNDNRTGGFPSTGYLCYKRSNRTIHPTVGSGIRSVFRPSIIFRLADFYLLYAEALNELDPGNPEIITYLDKVRVRAGIPGYLDMQTNGTKTGVIGQYSAQAKAIRQERQVELFTEGQRYFDVRRWMIADKPEGRQGGVFHGMNMDGRADDQSFYQLNDYDRAPRLFSRSMYLYPIPLSQITVSKKLIQNPGW</sequence>
<proteinExistence type="inferred from homology"/>
<accession>A0ABR6ESU4</accession>
<dbReference type="InterPro" id="IPR012944">
    <property type="entry name" value="SusD_RagB_dom"/>
</dbReference>